<reference evidence="3" key="3">
    <citation type="submission" date="2020-03" db="EMBL/GenBank/DDBJ databases">
        <title>A mixture of massive structural variations and highly conserved coding sequences in Ustilaginoidea virens genome.</title>
        <authorList>
            <person name="Zhang K."/>
            <person name="Zhao Z."/>
            <person name="Zhang Z."/>
            <person name="Li Y."/>
            <person name="Hsiang T."/>
            <person name="Sun W."/>
        </authorList>
    </citation>
    <scope>NUCLEOTIDE SEQUENCE</scope>
    <source>
        <strain evidence="3">UV-8b</strain>
    </source>
</reference>
<dbReference type="GeneID" id="66066362"/>
<gene>
    <name evidence="3" type="ORF">UV8b_05585</name>
    <name evidence="2" type="ORF">UVI_02045080</name>
</gene>
<dbReference type="RefSeq" id="XP_042999015.1">
    <property type="nucleotide sequence ID" value="XM_043143082.1"/>
</dbReference>
<organism evidence="2 5">
    <name type="scientific">Ustilaginoidea virens</name>
    <name type="common">Rice false smut fungus</name>
    <name type="synonym">Villosiclava virens</name>
    <dbReference type="NCBI Taxonomy" id="1159556"/>
    <lineage>
        <taxon>Eukaryota</taxon>
        <taxon>Fungi</taxon>
        <taxon>Dikarya</taxon>
        <taxon>Ascomycota</taxon>
        <taxon>Pezizomycotina</taxon>
        <taxon>Sordariomycetes</taxon>
        <taxon>Hypocreomycetidae</taxon>
        <taxon>Hypocreales</taxon>
        <taxon>Clavicipitaceae</taxon>
        <taxon>Ustilaginoidea</taxon>
    </lineage>
</organism>
<dbReference type="Proteomes" id="UP000054053">
    <property type="component" value="Unassembled WGS sequence"/>
</dbReference>
<feature type="compositionally biased region" description="Acidic residues" evidence="1">
    <location>
        <begin position="865"/>
        <end position="886"/>
    </location>
</feature>
<feature type="region of interest" description="Disordered" evidence="1">
    <location>
        <begin position="433"/>
        <end position="501"/>
    </location>
</feature>
<feature type="region of interest" description="Disordered" evidence="1">
    <location>
        <begin position="517"/>
        <end position="560"/>
    </location>
</feature>
<accession>A0A063BYJ8</accession>
<feature type="region of interest" description="Disordered" evidence="1">
    <location>
        <begin position="184"/>
        <end position="320"/>
    </location>
</feature>
<dbReference type="EMBL" id="BBTG02000028">
    <property type="protein sequence ID" value="GAO16200.1"/>
    <property type="molecule type" value="Genomic_DNA"/>
</dbReference>
<evidence type="ECO:0000313" key="2">
    <source>
        <dbReference type="EMBL" id="GAO16200.1"/>
    </source>
</evidence>
<proteinExistence type="predicted"/>
<feature type="compositionally biased region" description="Low complexity" evidence="1">
    <location>
        <begin position="715"/>
        <end position="727"/>
    </location>
</feature>
<feature type="compositionally biased region" description="Basic and acidic residues" evidence="1">
    <location>
        <begin position="107"/>
        <end position="117"/>
    </location>
</feature>
<feature type="compositionally biased region" description="Basic and acidic residues" evidence="1">
    <location>
        <begin position="470"/>
        <end position="481"/>
    </location>
</feature>
<keyword evidence="4" id="KW-1185">Reference proteome</keyword>
<feature type="compositionally biased region" description="Polar residues" evidence="1">
    <location>
        <begin position="744"/>
        <end position="754"/>
    </location>
</feature>
<sequence length="929" mass="101711">MAAGKGGSTKLVDVWGEDTIYSECLCAPEDVLYEGSEDDGYESSSIRKRRYEAAGQRFLAGTVPFLLSASMKGPFEGSSGWKNPWLSKRHNASIEQTTDSSLLENGRSAEQRGPRQIHDRQDVAIQLPPAINCHLPSPESLKQAPYTQKHPHLGKDEFEMVCRWREDVKQPPLKKDECWAAVSMNNAPPAKKRSASDSEWLKKTPAKKPKSKSDRKDEHSGRIEEDVDELMADEPSSNFGDTPPFNSPSKRPSPKPAMRRSRGKRICESDDELSPSKAAAAAALSSPVSLRKASVTSTPTKKEQSLNHITSSASTPTTPSRLRHMRVNVVESRNDTTQSEDVFIDQQSSVSIIRARENEQNTAKGACQFERIGALSNGNDGVFAGEQLGRVNDKPGNPTLGIEPKRDISILQQTISKGQSFDGQNIAPVLNSDETRIDSNDENPIAPEQLNKTKRGTRRIMSDDAISTPKEYEKGGSKASEDVETISSQSKLPNLGPLRNPRNECQALAGIADCSKGLSQVESSPPRNRLTPPTTKSSSSSSQIPEHLPVSGDDFSKGTTAAAVREDSANLATEYPEETLPMQYGILNDQGKHNDMAIDMGYNPINSRLDSRSKVAETEPIAFASQQSPWAKTDEMMMPRKPLESVSPNLSKARLLTTLQTELEASSVLVPDVQSPWFRVENCLASSFNSKRVTDEGVTKPSAPQQRPRTPEPQFCFKPFSSFLSPSPKRPRNSQKWSSGAPGSRSSILKTRWSQPRKAGRVSWATPLRQAQGISVTGQGDEEMPASCPRERNRSPPPETSSISDLATGVGNKFSKHFEAMTKGTNGFCAKLLPSASQSTTTSPGHGAMAETFLAAEAGAIAQDQAEDEEERATGEEGLDDGASEEPMDIVEDMFREMGDFWDTWDIDTEMEEARKAGNKDGRHIHHTM</sequence>
<feature type="region of interest" description="Disordered" evidence="1">
    <location>
        <begin position="94"/>
        <end position="117"/>
    </location>
</feature>
<feature type="compositionally biased region" description="Low complexity" evidence="1">
    <location>
        <begin position="310"/>
        <end position="320"/>
    </location>
</feature>
<evidence type="ECO:0000313" key="5">
    <source>
        <dbReference type="Proteomes" id="UP000054053"/>
    </source>
</evidence>
<dbReference type="HOGENOM" id="CLU_011503_0_0_1"/>
<reference evidence="2" key="1">
    <citation type="journal article" date="2016" name="Genome Announc.">
        <title>Genome Sequence of Ustilaginoidea virens IPU010, a Rice Pathogenic Fungus Causing False Smut.</title>
        <authorList>
            <person name="Kumagai T."/>
            <person name="Ishii T."/>
            <person name="Terai G."/>
            <person name="Umemura M."/>
            <person name="Machida M."/>
            <person name="Asai K."/>
        </authorList>
    </citation>
    <scope>NUCLEOTIDE SEQUENCE [LARGE SCALE GENOMIC DNA]</scope>
    <source>
        <strain evidence="2">IPU010</strain>
    </source>
</reference>
<dbReference type="Proteomes" id="UP000027002">
    <property type="component" value="Chromosome 4"/>
</dbReference>
<evidence type="ECO:0000313" key="3">
    <source>
        <dbReference type="EMBL" id="QUC21342.1"/>
    </source>
</evidence>
<feature type="region of interest" description="Disordered" evidence="1">
    <location>
        <begin position="863"/>
        <end position="886"/>
    </location>
</feature>
<dbReference type="STRING" id="1159556.A0A063BYJ8"/>
<dbReference type="EMBL" id="CP072756">
    <property type="protein sequence ID" value="QUC21342.1"/>
    <property type="molecule type" value="Genomic_DNA"/>
</dbReference>
<dbReference type="KEGG" id="uvi:66066362"/>
<feature type="compositionally biased region" description="Polar residues" evidence="1">
    <location>
        <begin position="94"/>
        <end position="103"/>
    </location>
</feature>
<feature type="region of interest" description="Disordered" evidence="1">
    <location>
        <begin position="693"/>
        <end position="807"/>
    </location>
</feature>
<dbReference type="OrthoDB" id="5419922at2759"/>
<dbReference type="AlphaFoldDB" id="A0A063BYJ8"/>
<evidence type="ECO:0000313" key="4">
    <source>
        <dbReference type="Proteomes" id="UP000027002"/>
    </source>
</evidence>
<name>A0A063BYJ8_USTVR</name>
<protein>
    <submittedName>
        <fullName evidence="2">Uncharacterized protein</fullName>
    </submittedName>
</protein>
<feature type="compositionally biased region" description="Basic and acidic residues" evidence="1">
    <location>
        <begin position="211"/>
        <end position="224"/>
    </location>
</feature>
<reference evidence="5" key="2">
    <citation type="journal article" date="2016" name="Genome Announc.">
        <title>Genome sequence of Ustilaginoidea virens IPU010, a rice pathogenic fungus causing false smut.</title>
        <authorList>
            <person name="Kumagai T."/>
            <person name="Ishii T."/>
            <person name="Terai G."/>
            <person name="Umemura M."/>
            <person name="Machida M."/>
            <person name="Asai K."/>
        </authorList>
    </citation>
    <scope>NUCLEOTIDE SEQUENCE [LARGE SCALE GENOMIC DNA]</scope>
    <source>
        <strain evidence="5">IPU010</strain>
    </source>
</reference>
<feature type="compositionally biased region" description="Polar residues" evidence="1">
    <location>
        <begin position="517"/>
        <end position="536"/>
    </location>
</feature>
<evidence type="ECO:0000256" key="1">
    <source>
        <dbReference type="SAM" id="MobiDB-lite"/>
    </source>
</evidence>